<dbReference type="Pfam" id="PF01593">
    <property type="entry name" value="Amino_oxidase"/>
    <property type="match status" value="1"/>
</dbReference>
<dbReference type="Gene3D" id="3.30.70.1990">
    <property type="match status" value="1"/>
</dbReference>
<dbReference type="PANTHER" id="PTHR42923:SF17">
    <property type="entry name" value="AMINE OXIDASE DOMAIN-CONTAINING PROTEIN"/>
    <property type="match status" value="1"/>
</dbReference>
<dbReference type="SUPFAM" id="SSF51905">
    <property type="entry name" value="FAD/NAD(P)-binding domain"/>
    <property type="match status" value="1"/>
</dbReference>
<organism evidence="2 3">
    <name type="scientific">Plenodomus tracheiphilus IPT5</name>
    <dbReference type="NCBI Taxonomy" id="1408161"/>
    <lineage>
        <taxon>Eukaryota</taxon>
        <taxon>Fungi</taxon>
        <taxon>Dikarya</taxon>
        <taxon>Ascomycota</taxon>
        <taxon>Pezizomycotina</taxon>
        <taxon>Dothideomycetes</taxon>
        <taxon>Pleosporomycetidae</taxon>
        <taxon>Pleosporales</taxon>
        <taxon>Pleosporineae</taxon>
        <taxon>Leptosphaeriaceae</taxon>
        <taxon>Plenodomus</taxon>
    </lineage>
</organism>
<dbReference type="InterPro" id="IPR036188">
    <property type="entry name" value="FAD/NAD-bd_sf"/>
</dbReference>
<evidence type="ECO:0000313" key="3">
    <source>
        <dbReference type="Proteomes" id="UP000799423"/>
    </source>
</evidence>
<reference evidence="2" key="1">
    <citation type="submission" date="2020-01" db="EMBL/GenBank/DDBJ databases">
        <authorList>
            <consortium name="DOE Joint Genome Institute"/>
            <person name="Haridas S."/>
            <person name="Albert R."/>
            <person name="Binder M."/>
            <person name="Bloem J."/>
            <person name="Labutti K."/>
            <person name="Salamov A."/>
            <person name="Andreopoulos B."/>
            <person name="Baker S.E."/>
            <person name="Barry K."/>
            <person name="Bills G."/>
            <person name="Bluhm B.H."/>
            <person name="Cannon C."/>
            <person name="Castanera R."/>
            <person name="Culley D.E."/>
            <person name="Daum C."/>
            <person name="Ezra D."/>
            <person name="Gonzalez J.B."/>
            <person name="Henrissat B."/>
            <person name="Kuo A."/>
            <person name="Liang C."/>
            <person name="Lipzen A."/>
            <person name="Lutzoni F."/>
            <person name="Magnuson J."/>
            <person name="Mondo S."/>
            <person name="Nolan M."/>
            <person name="Ohm R."/>
            <person name="Pangilinan J."/>
            <person name="Park H.-J."/>
            <person name="Ramirez L."/>
            <person name="Alfaro M."/>
            <person name="Sun H."/>
            <person name="Tritt A."/>
            <person name="Yoshinaga Y."/>
            <person name="Zwiers L.-H."/>
            <person name="Turgeon B.G."/>
            <person name="Goodwin S.B."/>
            <person name="Spatafora J.W."/>
            <person name="Crous P.W."/>
            <person name="Grigoriev I.V."/>
        </authorList>
    </citation>
    <scope>NUCLEOTIDE SEQUENCE</scope>
    <source>
        <strain evidence="2">IPT5</strain>
    </source>
</reference>
<gene>
    <name evidence="2" type="ORF">T440DRAFT_468183</name>
</gene>
<accession>A0A6A7B6W2</accession>
<evidence type="ECO:0000259" key="1">
    <source>
        <dbReference type="Pfam" id="PF01593"/>
    </source>
</evidence>
<dbReference type="Proteomes" id="UP000799423">
    <property type="component" value="Unassembled WGS sequence"/>
</dbReference>
<sequence>MERKRIAIVGTGISGLSALWSLRNTGHQVHVFEQADRLGGHTNTATWTHNGHSTPVDTGFIVLNTATYPNFLEFLRALGVNTLSSEMTFGISRDAGAFEWSGTSAAALFAQPENALKPTFWRMIFDIVRFNQFALDLLAIVPGSPAATAATEMSIGEYLQKEGYSNAFRDDYLIPMTACVWSTGADKCALEFPALTLVRFMWNHHLLTTVSERPPWLTVANGAKSYIDAVIDECSNANIHLATTVESIQRRNGQVELNIVHKSGSKTEVFDQVVLACHGDQAREILGDAATIEEREILDAFETTPNTAYLHSDLSLMPKRRNAWSAWNYLTSSSPAPSITNPSGSLQTVSLTYNMNILQHIPNSTFSDVLVTLNPERPPSPSHTKAIYQYRHPLYNARMVAAQDKLENIQGKQGIWYAGAWTGYGFHEDGCRSGLAVGTRLGGEVPWEVVDAKFMRGLTPVLRWKDYLLRVVVRLIQLGIGLLERAVGVHRQGVANTDRVHVHRKAKVS</sequence>
<dbReference type="OrthoDB" id="5977668at2759"/>
<dbReference type="InterPro" id="IPR050464">
    <property type="entry name" value="Zeta_carotene_desat/Oxidored"/>
</dbReference>
<dbReference type="InterPro" id="IPR002937">
    <property type="entry name" value="Amino_oxidase"/>
</dbReference>
<protein>
    <submittedName>
        <fullName evidence="2">Amine oxidase-like protein</fullName>
    </submittedName>
</protein>
<feature type="domain" description="Amine oxidase" evidence="1">
    <location>
        <begin position="13"/>
        <end position="291"/>
    </location>
</feature>
<dbReference type="GO" id="GO:0016491">
    <property type="term" value="F:oxidoreductase activity"/>
    <property type="evidence" value="ECO:0007669"/>
    <property type="project" value="InterPro"/>
</dbReference>
<evidence type="ECO:0000313" key="2">
    <source>
        <dbReference type="EMBL" id="KAF2851063.1"/>
    </source>
</evidence>
<keyword evidence="3" id="KW-1185">Reference proteome</keyword>
<dbReference type="Gene3D" id="1.10.405.20">
    <property type="match status" value="1"/>
</dbReference>
<dbReference type="Gene3D" id="3.50.50.60">
    <property type="entry name" value="FAD/NAD(P)-binding domain"/>
    <property type="match status" value="1"/>
</dbReference>
<dbReference type="PANTHER" id="PTHR42923">
    <property type="entry name" value="PROTOPORPHYRINOGEN OXIDASE"/>
    <property type="match status" value="1"/>
</dbReference>
<name>A0A6A7B6W2_9PLEO</name>
<dbReference type="AlphaFoldDB" id="A0A6A7B6W2"/>
<dbReference type="EMBL" id="MU006304">
    <property type="protein sequence ID" value="KAF2851063.1"/>
    <property type="molecule type" value="Genomic_DNA"/>
</dbReference>
<proteinExistence type="predicted"/>
<dbReference type="FunFam" id="1.10.405.20:FF:000001">
    <property type="entry name" value="Amine oxidase"/>
    <property type="match status" value="1"/>
</dbReference>